<dbReference type="Pfam" id="PF01346">
    <property type="entry name" value="FKBP_N"/>
    <property type="match status" value="1"/>
</dbReference>
<dbReference type="InterPro" id="IPR000774">
    <property type="entry name" value="PPIase_FKBP_N"/>
</dbReference>
<feature type="domain" description="PPIase FKBP-type" evidence="9">
    <location>
        <begin position="132"/>
        <end position="217"/>
    </location>
</feature>
<dbReference type="InterPro" id="IPR046357">
    <property type="entry name" value="PPIase_dom_sf"/>
</dbReference>
<reference evidence="10" key="1">
    <citation type="submission" date="2020-10" db="EMBL/GenBank/DDBJ databases">
        <title>Connecting structure to function with the recovery of over 1000 high-quality activated sludge metagenome-assembled genomes encoding full-length rRNA genes using long-read sequencing.</title>
        <authorList>
            <person name="Singleton C.M."/>
            <person name="Petriglieri F."/>
            <person name="Kristensen J.M."/>
            <person name="Kirkegaard R.H."/>
            <person name="Michaelsen T.Y."/>
            <person name="Andersen M.H."/>
            <person name="Karst S.M."/>
            <person name="Dueholm M.S."/>
            <person name="Nielsen P.H."/>
            <person name="Albertsen M."/>
        </authorList>
    </citation>
    <scope>NUCLEOTIDE SEQUENCE</scope>
    <source>
        <strain evidence="10">Bjer_18-Q3-R1-45_BAT3C.347</strain>
    </source>
</reference>
<dbReference type="PANTHER" id="PTHR43811">
    <property type="entry name" value="FKBP-TYPE PEPTIDYL-PROLYL CIS-TRANS ISOMERASE FKPA"/>
    <property type="match status" value="1"/>
</dbReference>
<evidence type="ECO:0000256" key="6">
    <source>
        <dbReference type="PROSITE-ProRule" id="PRU00277"/>
    </source>
</evidence>
<dbReference type="Gene3D" id="1.10.287.460">
    <property type="entry name" value="Peptidyl-prolyl cis-trans isomerase, FKBP-type, N-terminal domain"/>
    <property type="match status" value="1"/>
</dbReference>
<accession>A0A9D7E8Y3</accession>
<dbReference type="Proteomes" id="UP000807785">
    <property type="component" value="Unassembled WGS sequence"/>
</dbReference>
<sequence length="240" mass="25129">MKHVVAALFVALVNASAVAAEMSEEQKTFYALGQIMARQTNVFSMTPTELEFVKQGMTDAVDSKKPAIDMDVYGPKVQALAQTRRAANAEKLAKAGAEFTDKAAKEKGAVKTSSGLVYIPLSEGSGGTPTADDKVKVHYTGTLVDGTEFDSSNKRGSPAEFPLGQVIKCWTEGLQKMKVGGKARLVCPPAIAYGDNGTGPIPPKATLNFEVELLDIVKNTSAAPAGAAAPESGSARPAPR</sequence>
<feature type="chain" id="PRO_5039479734" description="Peptidyl-prolyl cis-trans isomerase" evidence="8">
    <location>
        <begin position="20"/>
        <end position="240"/>
    </location>
</feature>
<protein>
    <recommendedName>
        <fullName evidence="7">Peptidyl-prolyl cis-trans isomerase</fullName>
        <ecNumber evidence="7">5.2.1.8</ecNumber>
    </recommendedName>
</protein>
<keyword evidence="3 6" id="KW-0697">Rotamase</keyword>
<evidence type="ECO:0000256" key="4">
    <source>
        <dbReference type="ARBA" id="ARBA00023235"/>
    </source>
</evidence>
<dbReference type="FunFam" id="3.10.50.40:FF:000006">
    <property type="entry name" value="Peptidyl-prolyl cis-trans isomerase"/>
    <property type="match status" value="1"/>
</dbReference>
<dbReference type="PANTHER" id="PTHR43811:SF19">
    <property type="entry name" value="39 KDA FK506-BINDING NUCLEAR PROTEIN"/>
    <property type="match status" value="1"/>
</dbReference>
<dbReference type="GO" id="GO:0006457">
    <property type="term" value="P:protein folding"/>
    <property type="evidence" value="ECO:0007669"/>
    <property type="project" value="InterPro"/>
</dbReference>
<dbReference type="SUPFAM" id="SSF54534">
    <property type="entry name" value="FKBP-like"/>
    <property type="match status" value="1"/>
</dbReference>
<proteinExistence type="inferred from homology"/>
<evidence type="ECO:0000259" key="9">
    <source>
        <dbReference type="PROSITE" id="PS50059"/>
    </source>
</evidence>
<dbReference type="InterPro" id="IPR036944">
    <property type="entry name" value="PPIase_FKBP_N_sf"/>
</dbReference>
<dbReference type="InterPro" id="IPR001179">
    <property type="entry name" value="PPIase_FKBP_dom"/>
</dbReference>
<evidence type="ECO:0000256" key="1">
    <source>
        <dbReference type="ARBA" id="ARBA00000971"/>
    </source>
</evidence>
<feature type="signal peptide" evidence="8">
    <location>
        <begin position="1"/>
        <end position="19"/>
    </location>
</feature>
<gene>
    <name evidence="10" type="ORF">IPH26_19415</name>
</gene>
<comment type="function">
    <text evidence="5">PPIases accelerate the folding of proteins.</text>
</comment>
<comment type="caution">
    <text evidence="10">The sequence shown here is derived from an EMBL/GenBank/DDBJ whole genome shotgun (WGS) entry which is preliminary data.</text>
</comment>
<dbReference type="Gene3D" id="3.10.50.40">
    <property type="match status" value="1"/>
</dbReference>
<dbReference type="EMBL" id="JADJEV010000005">
    <property type="protein sequence ID" value="MBK6975005.1"/>
    <property type="molecule type" value="Genomic_DNA"/>
</dbReference>
<evidence type="ECO:0000313" key="10">
    <source>
        <dbReference type="EMBL" id="MBK6975005.1"/>
    </source>
</evidence>
<evidence type="ECO:0000313" key="11">
    <source>
        <dbReference type="Proteomes" id="UP000807785"/>
    </source>
</evidence>
<name>A0A9D7E8Y3_9PROT</name>
<comment type="catalytic activity">
    <reaction evidence="1 6 7">
        <text>[protein]-peptidylproline (omega=180) = [protein]-peptidylproline (omega=0)</text>
        <dbReference type="Rhea" id="RHEA:16237"/>
        <dbReference type="Rhea" id="RHEA-COMP:10747"/>
        <dbReference type="Rhea" id="RHEA-COMP:10748"/>
        <dbReference type="ChEBI" id="CHEBI:83833"/>
        <dbReference type="ChEBI" id="CHEBI:83834"/>
        <dbReference type="EC" id="5.2.1.8"/>
    </reaction>
</comment>
<evidence type="ECO:0000256" key="7">
    <source>
        <dbReference type="RuleBase" id="RU003915"/>
    </source>
</evidence>
<dbReference type="GO" id="GO:0003755">
    <property type="term" value="F:peptidyl-prolyl cis-trans isomerase activity"/>
    <property type="evidence" value="ECO:0007669"/>
    <property type="project" value="UniProtKB-UniRule"/>
</dbReference>
<comment type="similarity">
    <text evidence="2 7">Belongs to the FKBP-type PPIase family.</text>
</comment>
<evidence type="ECO:0000256" key="2">
    <source>
        <dbReference type="ARBA" id="ARBA00006577"/>
    </source>
</evidence>
<dbReference type="PROSITE" id="PS50059">
    <property type="entry name" value="FKBP_PPIASE"/>
    <property type="match status" value="1"/>
</dbReference>
<evidence type="ECO:0000256" key="8">
    <source>
        <dbReference type="SAM" id="SignalP"/>
    </source>
</evidence>
<keyword evidence="4 6" id="KW-0413">Isomerase</keyword>
<evidence type="ECO:0000256" key="5">
    <source>
        <dbReference type="ARBA" id="ARBA00056164"/>
    </source>
</evidence>
<keyword evidence="8" id="KW-0732">Signal</keyword>
<organism evidence="10 11">
    <name type="scientific">Candidatus Methylophosphatis roskildensis</name>
    <dbReference type="NCBI Taxonomy" id="2899263"/>
    <lineage>
        <taxon>Bacteria</taxon>
        <taxon>Pseudomonadati</taxon>
        <taxon>Pseudomonadota</taxon>
        <taxon>Betaproteobacteria</taxon>
        <taxon>Nitrosomonadales</taxon>
        <taxon>Sterolibacteriaceae</taxon>
        <taxon>Candidatus Methylophosphatis</taxon>
    </lineage>
</organism>
<dbReference type="Pfam" id="PF00254">
    <property type="entry name" value="FKBP_C"/>
    <property type="match status" value="1"/>
</dbReference>
<evidence type="ECO:0000256" key="3">
    <source>
        <dbReference type="ARBA" id="ARBA00023110"/>
    </source>
</evidence>
<dbReference type="AlphaFoldDB" id="A0A9D7E8Y3"/>
<dbReference type="EC" id="5.2.1.8" evidence="7"/>